<dbReference type="GO" id="GO:0005886">
    <property type="term" value="C:plasma membrane"/>
    <property type="evidence" value="ECO:0007669"/>
    <property type="project" value="UniProtKB-SubCell"/>
</dbReference>
<feature type="transmembrane region" description="Helical" evidence="3">
    <location>
        <begin position="104"/>
        <end position="125"/>
    </location>
</feature>
<dbReference type="GO" id="GO:0015225">
    <property type="term" value="F:biotin transmembrane transporter activity"/>
    <property type="evidence" value="ECO:0007669"/>
    <property type="project" value="UniProtKB-UniRule"/>
</dbReference>
<dbReference type="EMBL" id="LJZR01000009">
    <property type="protein sequence ID" value="KPQ35970.1"/>
    <property type="molecule type" value="Genomic_DNA"/>
</dbReference>
<reference evidence="4 5" key="1">
    <citation type="submission" date="2015-09" db="EMBL/GenBank/DDBJ databases">
        <title>Identification and resolution of microdiversity through metagenomic sequencing of parallel consortia.</title>
        <authorList>
            <person name="Nelson W.C."/>
            <person name="Romine M.F."/>
            <person name="Lindemann S.R."/>
        </authorList>
    </citation>
    <scope>NUCLEOTIDE SEQUENCE [LARGE SCALE GENOMIC DNA]</scope>
    <source>
        <strain evidence="4">Ana</strain>
    </source>
</reference>
<comment type="subcellular location">
    <subcellularLocation>
        <location evidence="2">Cell membrane</location>
        <topology evidence="2">Multi-pass membrane protein</topology>
    </subcellularLocation>
</comment>
<evidence type="ECO:0000256" key="1">
    <source>
        <dbReference type="ARBA" id="ARBA00010692"/>
    </source>
</evidence>
<feature type="transmembrane region" description="Helical" evidence="3">
    <location>
        <begin position="14"/>
        <end position="32"/>
    </location>
</feature>
<dbReference type="InterPro" id="IPR003784">
    <property type="entry name" value="BioY"/>
</dbReference>
<dbReference type="PANTHER" id="PTHR34295:SF1">
    <property type="entry name" value="BIOTIN TRANSPORTER BIOY"/>
    <property type="match status" value="1"/>
</dbReference>
<dbReference type="Proteomes" id="UP000050465">
    <property type="component" value="Unassembled WGS sequence"/>
</dbReference>
<feature type="transmembrane region" description="Helical" evidence="3">
    <location>
        <begin position="39"/>
        <end position="56"/>
    </location>
</feature>
<dbReference type="Gene3D" id="1.10.1760.20">
    <property type="match status" value="1"/>
</dbReference>
<evidence type="ECO:0000256" key="3">
    <source>
        <dbReference type="SAM" id="Phobius"/>
    </source>
</evidence>
<keyword evidence="2" id="KW-0813">Transport</keyword>
<evidence type="ECO:0000313" key="4">
    <source>
        <dbReference type="EMBL" id="KPQ35970.1"/>
    </source>
</evidence>
<dbReference type="PIRSF" id="PIRSF016661">
    <property type="entry name" value="BioY"/>
    <property type="match status" value="1"/>
</dbReference>
<organism evidence="4 5">
    <name type="scientific">Phormidesmis priestleyi Ana</name>
    <dbReference type="NCBI Taxonomy" id="1666911"/>
    <lineage>
        <taxon>Bacteria</taxon>
        <taxon>Bacillati</taxon>
        <taxon>Cyanobacteriota</taxon>
        <taxon>Cyanophyceae</taxon>
        <taxon>Leptolyngbyales</taxon>
        <taxon>Leptolyngbyaceae</taxon>
        <taxon>Phormidesmis</taxon>
    </lineage>
</organism>
<comment type="caution">
    <text evidence="4">The sequence shown here is derived from an EMBL/GenBank/DDBJ whole genome shotgun (WGS) entry which is preliminary data.</text>
</comment>
<gene>
    <name evidence="4" type="primary">bioY</name>
    <name evidence="4" type="ORF">HLUCCA11_08725</name>
</gene>
<keyword evidence="3" id="KW-0812">Transmembrane</keyword>
<keyword evidence="2 3" id="KW-0472">Membrane</keyword>
<accession>A0A0N8KNA2</accession>
<keyword evidence="2" id="KW-1003">Cell membrane</keyword>
<keyword evidence="3" id="KW-1133">Transmembrane helix</keyword>
<evidence type="ECO:0000313" key="5">
    <source>
        <dbReference type="Proteomes" id="UP000050465"/>
    </source>
</evidence>
<evidence type="ECO:0000256" key="2">
    <source>
        <dbReference type="PIRNR" id="PIRNR016661"/>
    </source>
</evidence>
<dbReference type="PANTHER" id="PTHR34295">
    <property type="entry name" value="BIOTIN TRANSPORTER BIOY"/>
    <property type="match status" value="1"/>
</dbReference>
<dbReference type="Pfam" id="PF02632">
    <property type="entry name" value="BioY"/>
    <property type="match status" value="1"/>
</dbReference>
<dbReference type="AlphaFoldDB" id="A0A0N8KNA2"/>
<dbReference type="PATRIC" id="fig|1666911.3.peg.4132"/>
<feature type="transmembrane region" description="Helical" evidence="3">
    <location>
        <begin position="76"/>
        <end position="95"/>
    </location>
</feature>
<sequence length="180" mass="19381">MVPASMLRLEGGNLSFYSLGVTFQVGAVLFTGCMGGKNAAALSQIAYLMLGVVLFERFEFEVFTQGAGLGYLREPGFGYLLGFVPAGWLCGSLAFKAKPTLERLAFASLSGLLMVHLCGVAYLLLGHLFRWVKTPPSLFTAIMDYSVVQIPGQIMVACAIALIAYGMRKIAVLLDALVKR</sequence>
<proteinExistence type="inferred from homology"/>
<protein>
    <recommendedName>
        <fullName evidence="2">Biotin transporter</fullName>
    </recommendedName>
</protein>
<dbReference type="STRING" id="1666911.HLUCCA11_08725"/>
<name>A0A0N8KNA2_9CYAN</name>
<feature type="transmembrane region" description="Helical" evidence="3">
    <location>
        <begin position="145"/>
        <end position="165"/>
    </location>
</feature>
<comment type="similarity">
    <text evidence="1 2">Belongs to the BioY family.</text>
</comment>